<gene>
    <name evidence="3" type="ORF">O3P69_008065</name>
</gene>
<keyword evidence="2" id="KW-0812">Transmembrane</keyword>
<feature type="region of interest" description="Disordered" evidence="1">
    <location>
        <begin position="142"/>
        <end position="162"/>
    </location>
</feature>
<dbReference type="EMBL" id="JARAKH010000041">
    <property type="protein sequence ID" value="KAK8380892.1"/>
    <property type="molecule type" value="Genomic_DNA"/>
</dbReference>
<name>A0AAW0T0Z7_SCYPA</name>
<accession>A0AAW0T0Z7</accession>
<organism evidence="3 4">
    <name type="scientific">Scylla paramamosain</name>
    <name type="common">Mud crab</name>
    <dbReference type="NCBI Taxonomy" id="85552"/>
    <lineage>
        <taxon>Eukaryota</taxon>
        <taxon>Metazoa</taxon>
        <taxon>Ecdysozoa</taxon>
        <taxon>Arthropoda</taxon>
        <taxon>Crustacea</taxon>
        <taxon>Multicrustacea</taxon>
        <taxon>Malacostraca</taxon>
        <taxon>Eumalacostraca</taxon>
        <taxon>Eucarida</taxon>
        <taxon>Decapoda</taxon>
        <taxon>Pleocyemata</taxon>
        <taxon>Brachyura</taxon>
        <taxon>Eubrachyura</taxon>
        <taxon>Portunoidea</taxon>
        <taxon>Portunidae</taxon>
        <taxon>Portuninae</taxon>
        <taxon>Scylla</taxon>
    </lineage>
</organism>
<reference evidence="3 4" key="1">
    <citation type="submission" date="2023-03" db="EMBL/GenBank/DDBJ databases">
        <title>High-quality genome of Scylla paramamosain provides insights in environmental adaptation.</title>
        <authorList>
            <person name="Zhang L."/>
        </authorList>
    </citation>
    <scope>NUCLEOTIDE SEQUENCE [LARGE SCALE GENOMIC DNA]</scope>
    <source>
        <strain evidence="3">LZ_2023a</strain>
        <tissue evidence="3">Muscle</tissue>
    </source>
</reference>
<evidence type="ECO:0008006" key="5">
    <source>
        <dbReference type="Google" id="ProtNLM"/>
    </source>
</evidence>
<evidence type="ECO:0000256" key="2">
    <source>
        <dbReference type="SAM" id="Phobius"/>
    </source>
</evidence>
<feature type="transmembrane region" description="Helical" evidence="2">
    <location>
        <begin position="35"/>
        <end position="53"/>
    </location>
</feature>
<dbReference type="Proteomes" id="UP001487740">
    <property type="component" value="Unassembled WGS sequence"/>
</dbReference>
<evidence type="ECO:0000313" key="3">
    <source>
        <dbReference type="EMBL" id="KAK8380892.1"/>
    </source>
</evidence>
<keyword evidence="4" id="KW-1185">Reference proteome</keyword>
<feature type="transmembrane region" description="Helical" evidence="2">
    <location>
        <begin position="73"/>
        <end position="92"/>
    </location>
</feature>
<proteinExistence type="predicted"/>
<keyword evidence="2" id="KW-0472">Membrane</keyword>
<keyword evidence="2" id="KW-1133">Transmembrane helix</keyword>
<sequence>MSRVSAATQYRTSHGKLTTTLLCNLRVDTERHKRIYGTVACTVFLLSTITITATSNNQHVRQSRAPCASLCAVWSVTGLVLSCVVAALGVVMHDMRASLLVYDNNLVLQMVSRVSSGNYTCAATNTLTATFEEFIEPAPPRSQQATLAGRRSPATLHAASSPLPPPLPRFPFLPSYLRSSQLYISNMGDCIIWKEKK</sequence>
<protein>
    <recommendedName>
        <fullName evidence="5">Ig-like domain-containing protein</fullName>
    </recommendedName>
</protein>
<comment type="caution">
    <text evidence="3">The sequence shown here is derived from an EMBL/GenBank/DDBJ whole genome shotgun (WGS) entry which is preliminary data.</text>
</comment>
<evidence type="ECO:0000256" key="1">
    <source>
        <dbReference type="SAM" id="MobiDB-lite"/>
    </source>
</evidence>
<evidence type="ECO:0000313" key="4">
    <source>
        <dbReference type="Proteomes" id="UP001487740"/>
    </source>
</evidence>
<feature type="compositionally biased region" description="Low complexity" evidence="1">
    <location>
        <begin position="152"/>
        <end position="161"/>
    </location>
</feature>
<dbReference type="AlphaFoldDB" id="A0AAW0T0Z7"/>